<proteinExistence type="predicted"/>
<sequence length="338" mass="37842">MEVAGVDKGGGNLRPSFSLDFRNIRSSIRRQFKKDFYIESPHDLNDSLRKSAEAAGHETLPSSSSNISLTRLKPVVARASTSLQNLEASPYKGQSEVKTSPMKESLGERIFNKVKGLYSSRDDLATDGKEKKKIVKESEESSPKSTAFISKIKDLYSSMEGINMRDKSSMSKPRGSIDETWRSLNLLQRLYSKDDNKSDTEGNDNMNVAAQTEDYWKGVQFLDRAQDMVIKDLEEDDFLNSLDAEDDVPEPPRDWLEHVKPQPGEPKPPPPTGRRGRNSIISLNGSIHSISSLPTSPPPASERVIRNAKYSSTRRGKVARQTFQDGRQTVHRGLSRKT</sequence>
<feature type="compositionally biased region" description="Basic and acidic residues" evidence="1">
    <location>
        <begin position="250"/>
        <end position="260"/>
    </location>
</feature>
<dbReference type="EMBL" id="VSRR010005393">
    <property type="protein sequence ID" value="MPC42325.1"/>
    <property type="molecule type" value="Genomic_DNA"/>
</dbReference>
<feature type="region of interest" description="Disordered" evidence="1">
    <location>
        <begin position="307"/>
        <end position="338"/>
    </location>
</feature>
<evidence type="ECO:0000313" key="3">
    <source>
        <dbReference type="Proteomes" id="UP000324222"/>
    </source>
</evidence>
<reference evidence="2 3" key="1">
    <citation type="submission" date="2019-05" db="EMBL/GenBank/DDBJ databases">
        <title>Another draft genome of Portunus trituberculatus and its Hox gene families provides insights of decapod evolution.</title>
        <authorList>
            <person name="Jeong J.-H."/>
            <person name="Song I."/>
            <person name="Kim S."/>
            <person name="Choi T."/>
            <person name="Kim D."/>
            <person name="Ryu S."/>
            <person name="Kim W."/>
        </authorList>
    </citation>
    <scope>NUCLEOTIDE SEQUENCE [LARGE SCALE GENOMIC DNA]</scope>
    <source>
        <tissue evidence="2">Muscle</tissue>
    </source>
</reference>
<dbReference type="OrthoDB" id="78824at2759"/>
<name>A0A5B7F9R3_PORTR</name>
<evidence type="ECO:0000313" key="2">
    <source>
        <dbReference type="EMBL" id="MPC42325.1"/>
    </source>
</evidence>
<comment type="caution">
    <text evidence="2">The sequence shown here is derived from an EMBL/GenBank/DDBJ whole genome shotgun (WGS) entry which is preliminary data.</text>
</comment>
<feature type="compositionally biased region" description="Basic residues" evidence="1">
    <location>
        <begin position="329"/>
        <end position="338"/>
    </location>
</feature>
<dbReference type="Proteomes" id="UP000324222">
    <property type="component" value="Unassembled WGS sequence"/>
</dbReference>
<keyword evidence="3" id="KW-1185">Reference proteome</keyword>
<evidence type="ECO:0000256" key="1">
    <source>
        <dbReference type="SAM" id="MobiDB-lite"/>
    </source>
</evidence>
<protein>
    <submittedName>
        <fullName evidence="2">Uncharacterized protein</fullName>
    </submittedName>
</protein>
<gene>
    <name evidence="2" type="ORF">E2C01_035944</name>
</gene>
<accession>A0A5B7F9R3</accession>
<organism evidence="2 3">
    <name type="scientific">Portunus trituberculatus</name>
    <name type="common">Swimming crab</name>
    <name type="synonym">Neptunus trituberculatus</name>
    <dbReference type="NCBI Taxonomy" id="210409"/>
    <lineage>
        <taxon>Eukaryota</taxon>
        <taxon>Metazoa</taxon>
        <taxon>Ecdysozoa</taxon>
        <taxon>Arthropoda</taxon>
        <taxon>Crustacea</taxon>
        <taxon>Multicrustacea</taxon>
        <taxon>Malacostraca</taxon>
        <taxon>Eumalacostraca</taxon>
        <taxon>Eucarida</taxon>
        <taxon>Decapoda</taxon>
        <taxon>Pleocyemata</taxon>
        <taxon>Brachyura</taxon>
        <taxon>Eubrachyura</taxon>
        <taxon>Portunoidea</taxon>
        <taxon>Portunidae</taxon>
        <taxon>Portuninae</taxon>
        <taxon>Portunus</taxon>
    </lineage>
</organism>
<feature type="region of interest" description="Disordered" evidence="1">
    <location>
        <begin position="242"/>
        <end position="279"/>
    </location>
</feature>
<feature type="compositionally biased region" description="Pro residues" evidence="1">
    <location>
        <begin position="263"/>
        <end position="272"/>
    </location>
</feature>
<dbReference type="AlphaFoldDB" id="A0A5B7F9R3"/>